<dbReference type="GO" id="GO:0046961">
    <property type="term" value="F:proton-transporting ATPase activity, rotational mechanism"/>
    <property type="evidence" value="ECO:0007669"/>
    <property type="project" value="InterPro"/>
</dbReference>
<feature type="region of interest" description="Disordered" evidence="6">
    <location>
        <begin position="563"/>
        <end position="593"/>
    </location>
</feature>
<evidence type="ECO:0000256" key="2">
    <source>
        <dbReference type="ARBA" id="ARBA00022448"/>
    </source>
</evidence>
<dbReference type="PANTHER" id="PTHR10698">
    <property type="entry name" value="V-TYPE PROTON ATPASE SUBUNIT H"/>
    <property type="match status" value="1"/>
</dbReference>
<feature type="compositionally biased region" description="Polar residues" evidence="6">
    <location>
        <begin position="1426"/>
        <end position="1438"/>
    </location>
</feature>
<feature type="domain" description="DUF7603" evidence="8">
    <location>
        <begin position="1250"/>
        <end position="1373"/>
    </location>
</feature>
<protein>
    <submittedName>
        <fullName evidence="9">Uncharacterized protein</fullName>
    </submittedName>
</protein>
<dbReference type="GO" id="GO:0000329">
    <property type="term" value="C:fungal-type vacuole membrane"/>
    <property type="evidence" value="ECO:0007669"/>
    <property type="project" value="TreeGrafter"/>
</dbReference>
<keyword evidence="5" id="KW-0175">Coiled coil</keyword>
<feature type="coiled-coil region" evidence="5">
    <location>
        <begin position="1451"/>
        <end position="1506"/>
    </location>
</feature>
<accession>A0A178EZJ3</accession>
<comment type="caution">
    <text evidence="9">The sequence shown here is derived from an EMBL/GenBank/DDBJ whole genome shotgun (WGS) entry which is preliminary data.</text>
</comment>
<dbReference type="Pfam" id="PF24554">
    <property type="entry name" value="DUF7603"/>
    <property type="match status" value="1"/>
</dbReference>
<comment type="similarity">
    <text evidence="1">Belongs to the V-ATPase H subunit family.</text>
</comment>
<feature type="region of interest" description="Disordered" evidence="6">
    <location>
        <begin position="628"/>
        <end position="714"/>
    </location>
</feature>
<feature type="compositionally biased region" description="Basic and acidic residues" evidence="6">
    <location>
        <begin position="582"/>
        <end position="593"/>
    </location>
</feature>
<name>A0A178EZJ3_TRIRU</name>
<dbReference type="SUPFAM" id="SSF48371">
    <property type="entry name" value="ARM repeat"/>
    <property type="match status" value="1"/>
</dbReference>
<evidence type="ECO:0000259" key="8">
    <source>
        <dbReference type="Pfam" id="PF24554"/>
    </source>
</evidence>
<evidence type="ECO:0000256" key="3">
    <source>
        <dbReference type="ARBA" id="ARBA00022781"/>
    </source>
</evidence>
<feature type="domain" description="ATPase V1 complex subunit H C-terminal" evidence="7">
    <location>
        <begin position="354"/>
        <end position="454"/>
    </location>
</feature>
<sequence length="1510" mass="168834">MSLEPPTYLTSLQNNIRARPIPWEGAVRAGNITEEQLKRVKAVDKVRKDSRQKTIEKDVAAYTSLLAGNGSEKSILESATRRTDIIQYILVLAGDLISDVPALTSALVESSESYRHFLPLLTNSTNSEDPIPLLTSSLLANLVSASLRATPKTSPKDEVALPKLYAYLSTLTKSADTGLQDIGVQGYSALLRTKRSREIFWKERNNTVEPLIGILRAAAGPTKDNGSSLGGSRAGETGISGGVGIQLLYHVLLVLWQLSFEGDLIGAQLESEHEIIALYTNLLRLSPKEKTTRLLLSTLRNLLSSSKANLLPIAVVVRLPAMLSNLNSRHLSDPDLLEDLSALKEMLDEYTKKQTTFDEYAAEVQAGHLRWSPPHRNPTFWRENARRILDEDGGSLPKKLVEILSKDWETDKQVLAIACNDVGCLVREVPERRHQLDKLGLKARVMALMTDREESKQGQDASHWTGSIKGRYSQPPRDEGNLEVRTEFRTKVRRKTDGRREDDLKSGLSACRPRDFALAPKFFRLLQIRGWLGQAKDESEEELGVNAVLQPTKALALVAEAPEPTPPLVHPVKGGTANEQETPERAKKGETERRRRQAWPIWRLFYRRGPLRRHQAPLLSLLRAATGTNDSNYASTPSPQPVPPPIRRKPLPPNVAPLHLTAEPTQSRRPSASSSGHDSLPQSATSINFSVRDLDRFPHGHSPKPQFPGYTQRHHRVNHSTASVLETQQFRQPTRARLTSEPLLSGRSLNAVIQSLKDHKRSFTMALHPPQHAPSAKPPPLSVDSSSVRSMSNGSVDYRPTPKTPGSKITSFFGWKTNAGSASPGNESCATEISDSALSPIPSPMTSVNPSTAASTVFTNTHRPQDSFSSVPKMAGRSQTMPMDASVTSRLADMEHELREISSELAGSIRREMELEDIVERMQLESSESDRRGSEYYFSDSGQGSSVKDLSINGSTKTEDIEKLKRNYEQERAQLKIDLSQKWQEERSRRQVAESHVQLLESQISQFRREKVEASNAAGKSKELEAALEDTRRRLTEERQLKDNMEDLLTGMRVELEQQKLERDQLQAQMRQDMQNLRNENCLLSQSRKVPPEMPQSPRIDSIAEEAIGIGIGLSNNRASGGLSRSNSLARIPPVRNGVARSGSLSRPASMIVKGPEFHESLVNQMKDVETQRDALHQTVKSLLERQSYQARQHEKRLRLMELELYRARQANSPRKRSYERDVKNLREEINLLRRRADDALDQKWQCEKGLAGLKMDLDRAEQETSSLRALLQDYDIPVPHMEETDAGGMTDFHTTASSLEEMYAQLKIERENAEPGSPIPNEDLENEIKKQVASNASLRARLADAISQGEREQKLSATKINEMQSRLKSLEEMLMLAQQRSEEEVGKHEQEVSALMENHNALLLRAKDGVRSPMKLSPVLPNSPFPTSRSPRLTKTTSGEAQGLNQVAQIENLESKVRALEQALRDADAEMGEVVSRMNTAQMQVAELQSDRDEALRQTRRLQAQIQQC</sequence>
<gene>
    <name evidence="9" type="ORF">A7C99_4219</name>
</gene>
<keyword evidence="4" id="KW-0406">Ion transport</keyword>
<dbReference type="VEuPathDB" id="FungiDB:TERG_12246"/>
<evidence type="ECO:0000256" key="4">
    <source>
        <dbReference type="ARBA" id="ARBA00023065"/>
    </source>
</evidence>
<feature type="coiled-coil region" evidence="5">
    <location>
        <begin position="1159"/>
        <end position="1271"/>
    </location>
</feature>
<feature type="compositionally biased region" description="Polar residues" evidence="6">
    <location>
        <begin position="940"/>
        <end position="954"/>
    </location>
</feature>
<dbReference type="Pfam" id="PF03224">
    <property type="entry name" value="V-ATPase_H_N"/>
    <property type="match status" value="1"/>
</dbReference>
<dbReference type="Gene3D" id="1.25.10.10">
    <property type="entry name" value="Leucine-rich Repeat Variant"/>
    <property type="match status" value="1"/>
</dbReference>
<evidence type="ECO:0000256" key="1">
    <source>
        <dbReference type="ARBA" id="ARBA00008613"/>
    </source>
</evidence>
<evidence type="ECO:0000313" key="10">
    <source>
        <dbReference type="Proteomes" id="UP000243015"/>
    </source>
</evidence>
<feature type="compositionally biased region" description="Basic and acidic residues" evidence="6">
    <location>
        <begin position="923"/>
        <end position="934"/>
    </location>
</feature>
<feature type="region of interest" description="Disordered" evidence="6">
    <location>
        <begin position="923"/>
        <end position="954"/>
    </location>
</feature>
<dbReference type="InterPro" id="IPR038497">
    <property type="entry name" value="ATPase_V1-cplx_hsu_C_sf"/>
</dbReference>
<reference evidence="9 10" key="1">
    <citation type="submission" date="2016-05" db="EMBL/GenBank/DDBJ databases">
        <title>Genome sequencing of Trichophyton rubrum CMCC(F)T1i isolated from hair.</title>
        <authorList>
            <person name="Zhan P."/>
            <person name="Tao Y."/>
            <person name="Liu W."/>
        </authorList>
    </citation>
    <scope>NUCLEOTIDE SEQUENCE [LARGE SCALE GENOMIC DNA]</scope>
    <source>
        <strain evidence="10">CMCC(F)T1i</strain>
    </source>
</reference>
<dbReference type="FunFam" id="1.25.10.10:FF:000326">
    <property type="entry name" value="V-type proton ATPase subunit H"/>
    <property type="match status" value="1"/>
</dbReference>
<evidence type="ECO:0000256" key="5">
    <source>
        <dbReference type="SAM" id="Coils"/>
    </source>
</evidence>
<dbReference type="Gene3D" id="1.25.40.150">
    <property type="entry name" value="V-type ATPase, subunit H, C-terminal domain"/>
    <property type="match status" value="1"/>
</dbReference>
<dbReference type="EMBL" id="LHPM01000015">
    <property type="protein sequence ID" value="OAL64783.1"/>
    <property type="molecule type" value="Genomic_DNA"/>
</dbReference>
<organism evidence="9 10">
    <name type="scientific">Trichophyton rubrum</name>
    <name type="common">Athlete's foot fungus</name>
    <name type="synonym">Epidermophyton rubrum</name>
    <dbReference type="NCBI Taxonomy" id="5551"/>
    <lineage>
        <taxon>Eukaryota</taxon>
        <taxon>Fungi</taxon>
        <taxon>Dikarya</taxon>
        <taxon>Ascomycota</taxon>
        <taxon>Pezizomycotina</taxon>
        <taxon>Eurotiomycetes</taxon>
        <taxon>Eurotiomycetidae</taxon>
        <taxon>Onygenales</taxon>
        <taxon>Arthrodermataceae</taxon>
        <taxon>Trichophyton</taxon>
    </lineage>
</organism>
<feature type="compositionally biased region" description="Low complexity" evidence="6">
    <location>
        <begin position="782"/>
        <end position="796"/>
    </location>
</feature>
<proteinExistence type="inferred from homology"/>
<keyword evidence="2" id="KW-0813">Transport</keyword>
<feature type="region of interest" description="Disordered" evidence="6">
    <location>
        <begin position="769"/>
        <end position="803"/>
    </location>
</feature>
<feature type="coiled-coil region" evidence="5">
    <location>
        <begin position="958"/>
        <end position="1076"/>
    </location>
</feature>
<dbReference type="InterPro" id="IPR056023">
    <property type="entry name" value="DUF7603"/>
</dbReference>
<dbReference type="Pfam" id="PF11698">
    <property type="entry name" value="V-ATPase_H_C"/>
    <property type="match status" value="1"/>
</dbReference>
<evidence type="ECO:0000313" key="9">
    <source>
        <dbReference type="EMBL" id="OAL64783.1"/>
    </source>
</evidence>
<dbReference type="Proteomes" id="UP000243015">
    <property type="component" value="Unassembled WGS sequence"/>
</dbReference>
<dbReference type="VEuPathDB" id="FungiDB:TERG_05218"/>
<dbReference type="VEuPathDB" id="FungiDB:TERG_12247"/>
<dbReference type="InterPro" id="IPR011989">
    <property type="entry name" value="ARM-like"/>
</dbReference>
<feature type="region of interest" description="Disordered" evidence="6">
    <location>
        <begin position="1417"/>
        <end position="1438"/>
    </location>
</feature>
<keyword evidence="3" id="KW-0375">Hydrogen ion transport</keyword>
<dbReference type="PANTHER" id="PTHR10698:SF0">
    <property type="entry name" value="V-TYPE PROTON ATPASE SUBUNIT H"/>
    <property type="match status" value="1"/>
</dbReference>
<evidence type="ECO:0000256" key="6">
    <source>
        <dbReference type="SAM" id="MobiDB-lite"/>
    </source>
</evidence>
<feature type="compositionally biased region" description="Pro residues" evidence="6">
    <location>
        <begin position="638"/>
        <end position="655"/>
    </location>
</feature>
<evidence type="ECO:0000259" key="7">
    <source>
        <dbReference type="Pfam" id="PF11698"/>
    </source>
</evidence>
<dbReference type="InterPro" id="IPR016024">
    <property type="entry name" value="ARM-type_fold"/>
</dbReference>
<feature type="compositionally biased region" description="Polar residues" evidence="6">
    <location>
        <begin position="663"/>
        <end position="689"/>
    </location>
</feature>
<dbReference type="InterPro" id="IPR004908">
    <property type="entry name" value="ATPase_V1-cplx_hsu"/>
</dbReference>
<feature type="region of interest" description="Disordered" evidence="6">
    <location>
        <begin position="451"/>
        <end position="483"/>
    </location>
</feature>
<dbReference type="GO" id="GO:0000221">
    <property type="term" value="C:vacuolar proton-transporting V-type ATPase, V1 domain"/>
    <property type="evidence" value="ECO:0007669"/>
    <property type="project" value="InterPro"/>
</dbReference>
<feature type="coiled-coil region" evidence="5">
    <location>
        <begin position="1322"/>
        <end position="1399"/>
    </location>
</feature>
<dbReference type="InterPro" id="IPR011987">
    <property type="entry name" value="ATPase_V1-cplx_hsu_C"/>
</dbReference>